<evidence type="ECO:0000256" key="1">
    <source>
        <dbReference type="ARBA" id="ARBA00007583"/>
    </source>
</evidence>
<gene>
    <name evidence="6" type="ORF">DLK05_06295</name>
</gene>
<evidence type="ECO:0000313" key="7">
    <source>
        <dbReference type="Proteomes" id="UP000282985"/>
    </source>
</evidence>
<proteinExistence type="inferred from homology"/>
<comment type="caution">
    <text evidence="6">The sequence shown here is derived from an EMBL/GenBank/DDBJ whole genome shotgun (WGS) entry which is preliminary data.</text>
</comment>
<evidence type="ECO:0000313" key="6">
    <source>
        <dbReference type="EMBL" id="RUT78867.1"/>
    </source>
</evidence>
<feature type="domain" description="Stealth protein CR2 conserved region 2" evidence="4">
    <location>
        <begin position="41"/>
        <end position="143"/>
    </location>
</feature>
<evidence type="ECO:0000259" key="4">
    <source>
        <dbReference type="Pfam" id="PF11380"/>
    </source>
</evidence>
<dbReference type="OrthoDB" id="9776077at2"/>
<dbReference type="PANTHER" id="PTHR24045">
    <property type="match status" value="1"/>
</dbReference>
<feature type="domain" description="Stealth protein CR1 conserved region 1" evidence="5">
    <location>
        <begin position="4"/>
        <end position="24"/>
    </location>
</feature>
<keyword evidence="7" id="KW-1185">Reference proteome</keyword>
<dbReference type="Pfam" id="PF11380">
    <property type="entry name" value="Stealth_CR2"/>
    <property type="match status" value="1"/>
</dbReference>
<keyword evidence="2" id="KW-0808">Transferase</keyword>
<organism evidence="6 7">
    <name type="scientific">Ancylomarina longa</name>
    <dbReference type="NCBI Taxonomy" id="2487017"/>
    <lineage>
        <taxon>Bacteria</taxon>
        <taxon>Pseudomonadati</taxon>
        <taxon>Bacteroidota</taxon>
        <taxon>Bacteroidia</taxon>
        <taxon>Marinilabiliales</taxon>
        <taxon>Marinifilaceae</taxon>
        <taxon>Ancylomarina</taxon>
    </lineage>
</organism>
<dbReference type="GO" id="GO:0016772">
    <property type="term" value="F:transferase activity, transferring phosphorus-containing groups"/>
    <property type="evidence" value="ECO:0007669"/>
    <property type="project" value="InterPro"/>
</dbReference>
<dbReference type="EMBL" id="RJJX01000006">
    <property type="protein sequence ID" value="RUT78867.1"/>
    <property type="molecule type" value="Genomic_DNA"/>
</dbReference>
<reference evidence="6 7" key="1">
    <citation type="submission" date="2018-11" db="EMBL/GenBank/DDBJ databases">
        <title>Parancylomarina longa gen. nov., sp. nov., isolated from sediments of southern Okinawa.</title>
        <authorList>
            <person name="Fu T."/>
        </authorList>
    </citation>
    <scope>NUCLEOTIDE SEQUENCE [LARGE SCALE GENOMIC DNA]</scope>
    <source>
        <strain evidence="6 7">T3-2 S1-C</strain>
    </source>
</reference>
<dbReference type="GO" id="GO:0000271">
    <property type="term" value="P:polysaccharide biosynthetic process"/>
    <property type="evidence" value="ECO:0007669"/>
    <property type="project" value="UniProtKB-KW"/>
</dbReference>
<sequence>MSEIDIVLLWVDGNDPEWQKEYRKQKKSLTESDTLATGASRYQDWNNLQYIFRGIEKFMPWVRKIHFITWGHLPKWLKVDYPKLAIHNHQDIFQNPNHLPTFNSNAIEFNIVGIPDLSEKFILFNDDSFILQTTSANRFFQNDLPVDFLALGFPHRGYLYNRLRKHTVFMDTMVNNISALNSHFKKKDLLKANKAFFYHESYPFAFRFKNFLVNLISNQYEVMVINHHPQPHLKSTILKVKEKCKAQFEITSASKFRDRNNITQYLFRFWNLASGKFVPNYQKDHVHLNITSLKSLTKDLEKIKSTRFLCANDNLDSATDFEACKELLNPLLDGILPEKSSFEI</sequence>
<evidence type="ECO:0000256" key="2">
    <source>
        <dbReference type="ARBA" id="ARBA00022679"/>
    </source>
</evidence>
<dbReference type="Proteomes" id="UP000282985">
    <property type="component" value="Unassembled WGS sequence"/>
</dbReference>
<dbReference type="InterPro" id="IPR031358">
    <property type="entry name" value="Stealth_CR1"/>
</dbReference>
<dbReference type="InterPro" id="IPR021520">
    <property type="entry name" value="Stealth_CR2"/>
</dbReference>
<evidence type="ECO:0000256" key="3">
    <source>
        <dbReference type="ARBA" id="ARBA00023169"/>
    </source>
</evidence>
<accession>A0A434AWT5</accession>
<dbReference type="RefSeq" id="WP_127343268.1">
    <property type="nucleotide sequence ID" value="NZ_RJJX01000006.1"/>
</dbReference>
<dbReference type="PANTHER" id="PTHR24045:SF0">
    <property type="entry name" value="N-ACETYLGLUCOSAMINE-1-PHOSPHOTRANSFERASE SUBUNITS ALPHA_BETA"/>
    <property type="match status" value="1"/>
</dbReference>
<evidence type="ECO:0000259" key="5">
    <source>
        <dbReference type="Pfam" id="PF17101"/>
    </source>
</evidence>
<dbReference type="Pfam" id="PF17101">
    <property type="entry name" value="Stealth_CR1"/>
    <property type="match status" value="1"/>
</dbReference>
<keyword evidence="3" id="KW-0270">Exopolysaccharide synthesis</keyword>
<protein>
    <submittedName>
        <fullName evidence="6">Capsular biosynthesis protein</fullName>
    </submittedName>
</protein>
<dbReference type="AlphaFoldDB" id="A0A434AWT5"/>
<name>A0A434AWT5_9BACT</name>
<dbReference type="InterPro" id="IPR047141">
    <property type="entry name" value="Stealth"/>
</dbReference>
<comment type="similarity">
    <text evidence="1">Belongs to the stealth family.</text>
</comment>